<evidence type="ECO:0000256" key="1">
    <source>
        <dbReference type="SAM" id="Coils"/>
    </source>
</evidence>
<dbReference type="OrthoDB" id="3545916at2759"/>
<feature type="region of interest" description="Disordered" evidence="2">
    <location>
        <begin position="14"/>
        <end position="140"/>
    </location>
</feature>
<reference evidence="3" key="1">
    <citation type="submission" date="2010-05" db="EMBL/GenBank/DDBJ databases">
        <title>The Genome Sequence of Magnaporthe poae strain ATCC 64411.</title>
        <authorList>
            <consortium name="The Broad Institute Genome Sequencing Platform"/>
            <consortium name="Broad Institute Genome Sequencing Center for Infectious Disease"/>
            <person name="Ma L.-J."/>
            <person name="Dead R."/>
            <person name="Young S."/>
            <person name="Zeng Q."/>
            <person name="Koehrsen M."/>
            <person name="Alvarado L."/>
            <person name="Berlin A."/>
            <person name="Chapman S.B."/>
            <person name="Chen Z."/>
            <person name="Freedman E."/>
            <person name="Gellesch M."/>
            <person name="Goldberg J."/>
            <person name="Griggs A."/>
            <person name="Gujja S."/>
            <person name="Heilman E.R."/>
            <person name="Heiman D."/>
            <person name="Hepburn T."/>
            <person name="Howarth C."/>
            <person name="Jen D."/>
            <person name="Larson L."/>
            <person name="Mehta T."/>
            <person name="Neiman D."/>
            <person name="Pearson M."/>
            <person name="Roberts A."/>
            <person name="Saif S."/>
            <person name="Shea T."/>
            <person name="Shenoy N."/>
            <person name="Sisk P."/>
            <person name="Stolte C."/>
            <person name="Sykes S."/>
            <person name="Walk T."/>
            <person name="White J."/>
            <person name="Yandava C."/>
            <person name="Haas B."/>
            <person name="Nusbaum C."/>
            <person name="Birren B."/>
        </authorList>
    </citation>
    <scope>NUCLEOTIDE SEQUENCE</scope>
    <source>
        <strain evidence="3">ATCC 64411</strain>
    </source>
</reference>
<dbReference type="EMBL" id="GL876971">
    <property type="protein sequence ID" value="KLU87985.1"/>
    <property type="molecule type" value="Genomic_DNA"/>
</dbReference>
<accession>A0A0C4E3H6</accession>
<dbReference type="eggNOG" id="ENOG502TDHC">
    <property type="taxonomic scope" value="Eukaryota"/>
</dbReference>
<keyword evidence="1" id="KW-0175">Coiled coil</keyword>
<dbReference type="EMBL" id="ADBL01001674">
    <property type="status" value="NOT_ANNOTATED_CDS"/>
    <property type="molecule type" value="Genomic_DNA"/>
</dbReference>
<reference evidence="5" key="2">
    <citation type="submission" date="2010-05" db="EMBL/GenBank/DDBJ databases">
        <title>The genome sequence of Magnaporthe poae strain ATCC 64411.</title>
        <authorList>
            <person name="Ma L.-J."/>
            <person name="Dead R."/>
            <person name="Young S."/>
            <person name="Zeng Q."/>
            <person name="Koehrsen M."/>
            <person name="Alvarado L."/>
            <person name="Berlin A."/>
            <person name="Chapman S.B."/>
            <person name="Chen Z."/>
            <person name="Freedman E."/>
            <person name="Gellesch M."/>
            <person name="Goldberg J."/>
            <person name="Griggs A."/>
            <person name="Gujja S."/>
            <person name="Heilman E.R."/>
            <person name="Heiman D."/>
            <person name="Hepburn T."/>
            <person name="Howarth C."/>
            <person name="Jen D."/>
            <person name="Larson L."/>
            <person name="Mehta T."/>
            <person name="Neiman D."/>
            <person name="Pearson M."/>
            <person name="Roberts A."/>
            <person name="Saif S."/>
            <person name="Shea T."/>
            <person name="Shenoy N."/>
            <person name="Sisk P."/>
            <person name="Stolte C."/>
            <person name="Sykes S."/>
            <person name="Walk T."/>
            <person name="White J."/>
            <person name="Yandava C."/>
            <person name="Haas B."/>
            <person name="Nusbaum C."/>
            <person name="Birren B."/>
        </authorList>
    </citation>
    <scope>NUCLEOTIDE SEQUENCE [LARGE SCALE GENOMIC DNA]</scope>
    <source>
        <strain evidence="5">ATCC 64411 / 73-15</strain>
    </source>
</reference>
<gene>
    <name evidence="3" type="ORF">MAPG_06975</name>
</gene>
<sequence length="527" mass="58237">MDAIFESVAALVSYRSTSSPSIYSDEGDERDTMRDNDPMTSCTCSECGAEPPNTAAPVSSSRPASPERERLPRDDRAARDSRTAKDDLALTDRAFRDDRAGRPAPPPRAGSDSSRAYGQHMTTASTTTTTSRPAASKSDRDKIEELRGLNDKLMNILRDKDELLREKDAYLRERDSELLKYSQEYSVIHAAWTVAEDKLAKQTELLTTLQQEALANVDRHEPTFDATVVSAFVKVNRAIDSLVRKGRKGVVTLLRFVEAEGAATVSWREGALPDYCADTRVPEVAERTSEVLALMLRAMVWNMLGQRLFHAHRPFAAFASSTAGDLERSYQRIFVDHKTNEMAAKWRALSARCLADFETKADARTEAMSAADPKTAGAAEGSRPGKQSYQDRVVQDLMADFAATLHEDLGCRDKFPDEIQEVLRPAFEPVLLAAIEMASLTARERAGYSLAFPDLAKTGFDKIADDPHLTNRPTDVGMNASGDEDELEGPFAVVASPMLIKWGTGSGERLDESTVLCKAFVWRPRRD</sequence>
<feature type="compositionally biased region" description="Basic and acidic residues" evidence="2">
    <location>
        <begin position="65"/>
        <end position="101"/>
    </location>
</feature>
<dbReference type="EnsemblFungi" id="MAPG_06975T0">
    <property type="protein sequence ID" value="MAPG_06975T0"/>
    <property type="gene ID" value="MAPG_06975"/>
</dbReference>
<feature type="coiled-coil region" evidence="1">
    <location>
        <begin position="146"/>
        <end position="173"/>
    </location>
</feature>
<reference evidence="4" key="5">
    <citation type="submission" date="2015-06" db="UniProtKB">
        <authorList>
            <consortium name="EnsemblFungi"/>
        </authorList>
    </citation>
    <scope>IDENTIFICATION</scope>
    <source>
        <strain evidence="4">ATCC 64411</strain>
    </source>
</reference>
<evidence type="ECO:0000313" key="5">
    <source>
        <dbReference type="Proteomes" id="UP000011715"/>
    </source>
</evidence>
<feature type="region of interest" description="Disordered" evidence="2">
    <location>
        <begin position="365"/>
        <end position="388"/>
    </location>
</feature>
<evidence type="ECO:0000313" key="3">
    <source>
        <dbReference type="EMBL" id="KLU87985.1"/>
    </source>
</evidence>
<dbReference type="AlphaFoldDB" id="A0A0C4E3H6"/>
<proteinExistence type="predicted"/>
<name>A0A0C4E3H6_MAGP6</name>
<dbReference type="OMA" id="KSWWKSI"/>
<evidence type="ECO:0000256" key="2">
    <source>
        <dbReference type="SAM" id="MobiDB-lite"/>
    </source>
</evidence>
<dbReference type="Proteomes" id="UP000011715">
    <property type="component" value="Unassembled WGS sequence"/>
</dbReference>
<protein>
    <submittedName>
        <fullName evidence="3 4">Uncharacterized protein</fullName>
    </submittedName>
</protein>
<feature type="compositionally biased region" description="Low complexity" evidence="2">
    <location>
        <begin position="55"/>
        <end position="64"/>
    </location>
</feature>
<evidence type="ECO:0000313" key="4">
    <source>
        <dbReference type="EnsemblFungi" id="MAPG_06975T0"/>
    </source>
</evidence>
<feature type="compositionally biased region" description="Low complexity" evidence="2">
    <location>
        <begin position="109"/>
        <end position="136"/>
    </location>
</feature>
<keyword evidence="5" id="KW-1185">Reference proteome</keyword>
<feature type="compositionally biased region" description="Low complexity" evidence="2">
    <location>
        <begin position="14"/>
        <end position="24"/>
    </location>
</feature>
<reference evidence="4" key="4">
    <citation type="journal article" date="2015" name="G3 (Bethesda)">
        <title>Genome sequences of three phytopathogenic species of the Magnaporthaceae family of fungi.</title>
        <authorList>
            <person name="Okagaki L.H."/>
            <person name="Nunes C.C."/>
            <person name="Sailsbery J."/>
            <person name="Clay B."/>
            <person name="Brown D."/>
            <person name="John T."/>
            <person name="Oh Y."/>
            <person name="Young N."/>
            <person name="Fitzgerald M."/>
            <person name="Haas B.J."/>
            <person name="Zeng Q."/>
            <person name="Young S."/>
            <person name="Adiconis X."/>
            <person name="Fan L."/>
            <person name="Levin J.Z."/>
            <person name="Mitchell T.K."/>
            <person name="Okubara P.A."/>
            <person name="Farman M.L."/>
            <person name="Kohn L.M."/>
            <person name="Birren B."/>
            <person name="Ma L.-J."/>
            <person name="Dean R.A."/>
        </authorList>
    </citation>
    <scope>NUCLEOTIDE SEQUENCE</scope>
    <source>
        <strain evidence="4">ATCC 64411 / 73-15</strain>
    </source>
</reference>
<organism evidence="4 5">
    <name type="scientific">Magnaporthiopsis poae (strain ATCC 64411 / 73-15)</name>
    <name type="common">Kentucky bluegrass fungus</name>
    <name type="synonym">Magnaporthe poae</name>
    <dbReference type="NCBI Taxonomy" id="644358"/>
    <lineage>
        <taxon>Eukaryota</taxon>
        <taxon>Fungi</taxon>
        <taxon>Dikarya</taxon>
        <taxon>Ascomycota</taxon>
        <taxon>Pezizomycotina</taxon>
        <taxon>Sordariomycetes</taxon>
        <taxon>Sordariomycetidae</taxon>
        <taxon>Magnaporthales</taxon>
        <taxon>Magnaporthaceae</taxon>
        <taxon>Magnaporthiopsis</taxon>
    </lineage>
</organism>
<reference evidence="3" key="3">
    <citation type="submission" date="2011-03" db="EMBL/GenBank/DDBJ databases">
        <title>Annotation of Magnaporthe poae ATCC 64411.</title>
        <authorList>
            <person name="Ma L.-J."/>
            <person name="Dead R."/>
            <person name="Young S.K."/>
            <person name="Zeng Q."/>
            <person name="Gargeya S."/>
            <person name="Fitzgerald M."/>
            <person name="Haas B."/>
            <person name="Abouelleil A."/>
            <person name="Alvarado L."/>
            <person name="Arachchi H.M."/>
            <person name="Berlin A."/>
            <person name="Brown A."/>
            <person name="Chapman S.B."/>
            <person name="Chen Z."/>
            <person name="Dunbar C."/>
            <person name="Freedman E."/>
            <person name="Gearin G."/>
            <person name="Gellesch M."/>
            <person name="Goldberg J."/>
            <person name="Griggs A."/>
            <person name="Gujja S."/>
            <person name="Heiman D."/>
            <person name="Howarth C."/>
            <person name="Larson L."/>
            <person name="Lui A."/>
            <person name="MacDonald P.J.P."/>
            <person name="Mehta T."/>
            <person name="Montmayeur A."/>
            <person name="Murphy C."/>
            <person name="Neiman D."/>
            <person name="Pearson M."/>
            <person name="Priest M."/>
            <person name="Roberts A."/>
            <person name="Saif S."/>
            <person name="Shea T."/>
            <person name="Shenoy N."/>
            <person name="Sisk P."/>
            <person name="Stolte C."/>
            <person name="Sykes S."/>
            <person name="Yandava C."/>
            <person name="Wortman J."/>
            <person name="Nusbaum C."/>
            <person name="Birren B."/>
        </authorList>
    </citation>
    <scope>NUCLEOTIDE SEQUENCE</scope>
    <source>
        <strain evidence="3">ATCC 64411</strain>
    </source>
</reference>
<dbReference type="VEuPathDB" id="FungiDB:MAPG_06975"/>